<dbReference type="GO" id="GO:0006364">
    <property type="term" value="P:rRNA processing"/>
    <property type="evidence" value="ECO:0007669"/>
    <property type="project" value="TreeGrafter"/>
</dbReference>
<dbReference type="GO" id="GO:0043822">
    <property type="term" value="F:ribonuclease M5 activity"/>
    <property type="evidence" value="ECO:0007669"/>
    <property type="project" value="TreeGrafter"/>
</dbReference>
<dbReference type="RefSeq" id="WP_132372565.1">
    <property type="nucleotide sequence ID" value="NZ_SMAN01000019.1"/>
</dbReference>
<protein>
    <submittedName>
        <fullName evidence="2">Toprim domain protein</fullName>
    </submittedName>
</protein>
<feature type="domain" description="Toprim" evidence="1">
    <location>
        <begin position="5"/>
        <end position="81"/>
    </location>
</feature>
<comment type="caution">
    <text evidence="2">The sequence shown here is derived from an EMBL/GenBank/DDBJ whole genome shotgun (WGS) entry which is preliminary data.</text>
</comment>
<dbReference type="OrthoDB" id="2417742at2"/>
<name>A0A4R3MXV5_9BACI</name>
<evidence type="ECO:0000259" key="1">
    <source>
        <dbReference type="SMART" id="SM00493"/>
    </source>
</evidence>
<dbReference type="PANTHER" id="PTHR39156:SF2">
    <property type="entry name" value="DNA PRIMASE (BACTERIAL TYPE) AND SMALL PRIMASE-LIKE PROTEINS"/>
    <property type="match status" value="1"/>
</dbReference>
<dbReference type="InterPro" id="IPR006171">
    <property type="entry name" value="TOPRIM_dom"/>
</dbReference>
<reference evidence="2 3" key="1">
    <citation type="submission" date="2019-03" db="EMBL/GenBank/DDBJ databases">
        <title>Genomic Encyclopedia of Type Strains, Phase IV (KMG-IV): sequencing the most valuable type-strain genomes for metagenomic binning, comparative biology and taxonomic classification.</title>
        <authorList>
            <person name="Goeker M."/>
        </authorList>
    </citation>
    <scope>NUCLEOTIDE SEQUENCE [LARGE SCALE GENOMIC DNA]</scope>
    <source>
        <strain evidence="2 3">DSM 25894</strain>
    </source>
</reference>
<accession>A0A4R3MXV5</accession>
<dbReference type="SMART" id="SM00493">
    <property type="entry name" value="TOPRIM"/>
    <property type="match status" value="1"/>
</dbReference>
<proteinExistence type="predicted"/>
<keyword evidence="3" id="KW-1185">Reference proteome</keyword>
<dbReference type="AlphaFoldDB" id="A0A4R3MXV5"/>
<dbReference type="Proteomes" id="UP000294650">
    <property type="component" value="Unassembled WGS sequence"/>
</dbReference>
<organism evidence="2 3">
    <name type="scientific">Melghiribacillus thermohalophilus</name>
    <dbReference type="NCBI Taxonomy" id="1324956"/>
    <lineage>
        <taxon>Bacteria</taxon>
        <taxon>Bacillati</taxon>
        <taxon>Bacillota</taxon>
        <taxon>Bacilli</taxon>
        <taxon>Bacillales</taxon>
        <taxon>Bacillaceae</taxon>
        <taxon>Melghiribacillus</taxon>
    </lineage>
</organism>
<dbReference type="SUPFAM" id="SSF110455">
    <property type="entry name" value="Toprim domain"/>
    <property type="match status" value="1"/>
</dbReference>
<dbReference type="Pfam" id="PF01751">
    <property type="entry name" value="Toprim"/>
    <property type="match status" value="1"/>
</dbReference>
<evidence type="ECO:0000313" key="2">
    <source>
        <dbReference type="EMBL" id="TCT19109.1"/>
    </source>
</evidence>
<gene>
    <name evidence="2" type="ORF">EDD68_11959</name>
</gene>
<sequence>MENLKKILIVEGRTDRQKVERMLNEDFEIVCTHGTLGIERMEEMIDEYSLDDRDVYLLVDEDDAGKKLRKQLQHELPHAHHIFVDPGYREVAATPDHVLASVLVQANIKVKPFYLKG</sequence>
<dbReference type="Gene3D" id="3.40.1360.10">
    <property type="match status" value="1"/>
</dbReference>
<dbReference type="EMBL" id="SMAN01000019">
    <property type="protein sequence ID" value="TCT19109.1"/>
    <property type="molecule type" value="Genomic_DNA"/>
</dbReference>
<evidence type="ECO:0000313" key="3">
    <source>
        <dbReference type="Proteomes" id="UP000294650"/>
    </source>
</evidence>
<dbReference type="PANTHER" id="PTHR39156">
    <property type="entry name" value="RIBONUCLEASE M5"/>
    <property type="match status" value="1"/>
</dbReference>